<dbReference type="PANTHER" id="PTHR30126">
    <property type="entry name" value="HTH-TYPE TRANSCRIPTIONAL REGULATOR"/>
    <property type="match status" value="1"/>
</dbReference>
<organism evidence="6 7">
    <name type="scientific">Janthinobacterium lividum</name>
    <dbReference type="NCBI Taxonomy" id="29581"/>
    <lineage>
        <taxon>Bacteria</taxon>
        <taxon>Pseudomonadati</taxon>
        <taxon>Pseudomonadota</taxon>
        <taxon>Betaproteobacteria</taxon>
        <taxon>Burkholderiales</taxon>
        <taxon>Oxalobacteraceae</taxon>
        <taxon>Janthinobacterium</taxon>
    </lineage>
</organism>
<evidence type="ECO:0000256" key="2">
    <source>
        <dbReference type="ARBA" id="ARBA00023015"/>
    </source>
</evidence>
<evidence type="ECO:0000313" key="6">
    <source>
        <dbReference type="EMBL" id="TNC75399.1"/>
    </source>
</evidence>
<dbReference type="Pfam" id="PF00126">
    <property type="entry name" value="HTH_1"/>
    <property type="match status" value="1"/>
</dbReference>
<comment type="similarity">
    <text evidence="1">Belongs to the LysR transcriptional regulatory family.</text>
</comment>
<dbReference type="RefSeq" id="WP_139091751.1">
    <property type="nucleotide sequence ID" value="NZ_VDGE01000008.1"/>
</dbReference>
<gene>
    <name evidence="6" type="ORF">FHI69_20060</name>
</gene>
<sequence length="305" mass="32632">MNMSLADLRVFCSAARQPTLGAAALELHLTPSAVSKALRRLEGDMGAPLFDRSGKQLLLNDSGRLLLERARTLLALAEQARLDVMGERGAIDGRIAGPALLLWRHADTLAAALDAYPQASVRLQPAFEDAALAALARGDCHAALVTQDAIARRGADWPATWHSTALGSMRMLLAAGRGHVLARGVPAACASVRCGMQDVSPHAFASPTHSLLCGEERGRHADGWRGVAGRTIRYWSDDVQLLLGYVQSGRALAYLPDFAVRAHDLLQVELAGSVDCSEKILLVWDGALAGEWLHALARQLAIHPN</sequence>
<dbReference type="CDD" id="cd05466">
    <property type="entry name" value="PBP2_LTTR_substrate"/>
    <property type="match status" value="1"/>
</dbReference>
<dbReference type="Gene3D" id="3.40.190.10">
    <property type="entry name" value="Periplasmic binding protein-like II"/>
    <property type="match status" value="2"/>
</dbReference>
<evidence type="ECO:0000256" key="3">
    <source>
        <dbReference type="ARBA" id="ARBA00023125"/>
    </source>
</evidence>
<dbReference type="Gene3D" id="1.10.10.10">
    <property type="entry name" value="Winged helix-like DNA-binding domain superfamily/Winged helix DNA-binding domain"/>
    <property type="match status" value="1"/>
</dbReference>
<dbReference type="InterPro" id="IPR036390">
    <property type="entry name" value="WH_DNA-bd_sf"/>
</dbReference>
<dbReference type="EMBL" id="VDGE01000008">
    <property type="protein sequence ID" value="TNC75399.1"/>
    <property type="molecule type" value="Genomic_DNA"/>
</dbReference>
<dbReference type="AlphaFoldDB" id="A0A5C4NSP6"/>
<dbReference type="PRINTS" id="PR00039">
    <property type="entry name" value="HTHLYSR"/>
</dbReference>
<evidence type="ECO:0000313" key="7">
    <source>
        <dbReference type="Proteomes" id="UP000305681"/>
    </source>
</evidence>
<reference evidence="6 7" key="1">
    <citation type="submission" date="2019-06" db="EMBL/GenBank/DDBJ databases">
        <title>Genome sequence of Janthinobacterium lividum UCD_MED1.</title>
        <authorList>
            <person name="De Leon M.E."/>
            <person name="Jospin G."/>
        </authorList>
    </citation>
    <scope>NUCLEOTIDE SEQUENCE [LARGE SCALE GENOMIC DNA]</scope>
    <source>
        <strain evidence="6 7">UCD_MED1</strain>
    </source>
</reference>
<dbReference type="InterPro" id="IPR036388">
    <property type="entry name" value="WH-like_DNA-bd_sf"/>
</dbReference>
<dbReference type="GO" id="GO:0003700">
    <property type="term" value="F:DNA-binding transcription factor activity"/>
    <property type="evidence" value="ECO:0007669"/>
    <property type="project" value="InterPro"/>
</dbReference>
<dbReference type="InterPro" id="IPR005119">
    <property type="entry name" value="LysR_subst-bd"/>
</dbReference>
<name>A0A5C4NSP6_9BURK</name>
<keyword evidence="4" id="KW-0804">Transcription</keyword>
<comment type="caution">
    <text evidence="6">The sequence shown here is derived from an EMBL/GenBank/DDBJ whole genome shotgun (WGS) entry which is preliminary data.</text>
</comment>
<evidence type="ECO:0000259" key="5">
    <source>
        <dbReference type="PROSITE" id="PS50931"/>
    </source>
</evidence>
<dbReference type="Pfam" id="PF03466">
    <property type="entry name" value="LysR_substrate"/>
    <property type="match status" value="1"/>
</dbReference>
<evidence type="ECO:0000256" key="1">
    <source>
        <dbReference type="ARBA" id="ARBA00009437"/>
    </source>
</evidence>
<accession>A0A5C4NSP6</accession>
<keyword evidence="3" id="KW-0238">DNA-binding</keyword>
<dbReference type="GO" id="GO:0000976">
    <property type="term" value="F:transcription cis-regulatory region binding"/>
    <property type="evidence" value="ECO:0007669"/>
    <property type="project" value="TreeGrafter"/>
</dbReference>
<dbReference type="Proteomes" id="UP000305681">
    <property type="component" value="Unassembled WGS sequence"/>
</dbReference>
<protein>
    <submittedName>
        <fullName evidence="6">LysR family transcriptional regulator</fullName>
    </submittedName>
</protein>
<keyword evidence="2" id="KW-0805">Transcription regulation</keyword>
<dbReference type="SUPFAM" id="SSF53850">
    <property type="entry name" value="Periplasmic binding protein-like II"/>
    <property type="match status" value="1"/>
</dbReference>
<proteinExistence type="inferred from homology"/>
<dbReference type="PANTHER" id="PTHR30126:SF91">
    <property type="entry name" value="LYSR FAMILY TRANSCRIPTIONAL REGULATOR"/>
    <property type="match status" value="1"/>
</dbReference>
<dbReference type="PROSITE" id="PS50931">
    <property type="entry name" value="HTH_LYSR"/>
    <property type="match status" value="1"/>
</dbReference>
<feature type="domain" description="HTH lysR-type" evidence="5">
    <location>
        <begin position="3"/>
        <end position="60"/>
    </location>
</feature>
<dbReference type="InterPro" id="IPR000847">
    <property type="entry name" value="LysR_HTH_N"/>
</dbReference>
<dbReference type="SUPFAM" id="SSF46785">
    <property type="entry name" value="Winged helix' DNA-binding domain"/>
    <property type="match status" value="1"/>
</dbReference>
<evidence type="ECO:0000256" key="4">
    <source>
        <dbReference type="ARBA" id="ARBA00023163"/>
    </source>
</evidence>